<dbReference type="EMBL" id="PKOZ01000020">
    <property type="protein sequence ID" value="PQD93818.1"/>
    <property type="molecule type" value="Genomic_DNA"/>
</dbReference>
<evidence type="ECO:0000313" key="2">
    <source>
        <dbReference type="Proteomes" id="UP000239663"/>
    </source>
</evidence>
<gene>
    <name evidence="1" type="ORF">CYL18_17630</name>
</gene>
<protein>
    <submittedName>
        <fullName evidence="1">Uncharacterized protein</fullName>
    </submittedName>
</protein>
<comment type="caution">
    <text evidence="1">The sequence shown here is derived from an EMBL/GenBank/DDBJ whole genome shotgun (WGS) entry which is preliminary data.</text>
</comment>
<proteinExistence type="predicted"/>
<sequence>MYFNFMWQGLLSTKYEIHPSFTLINLVGNRIFPIFTKTGLRKQFIYGENGNYSSLIAFRLDEETIFEYNHLKG</sequence>
<dbReference type="AlphaFoldDB" id="A0A2S7MVP2"/>
<reference evidence="1 2" key="1">
    <citation type="submission" date="2017-12" db="EMBL/GenBank/DDBJ databases">
        <title>Taxonomic description and draft genome of Pradoshia cofamensis Gen. nov., sp. nov., a thermotolerant bacillale isolated from anterior gut of earthworm Eisenia fetida.</title>
        <authorList>
            <person name="Saha T."/>
            <person name="Chakraborty R."/>
        </authorList>
    </citation>
    <scope>NUCLEOTIDE SEQUENCE [LARGE SCALE GENOMIC DNA]</scope>
    <source>
        <strain evidence="1 2">EAG3</strain>
    </source>
</reference>
<keyword evidence="2" id="KW-1185">Reference proteome</keyword>
<evidence type="ECO:0000313" key="1">
    <source>
        <dbReference type="EMBL" id="PQD93818.1"/>
    </source>
</evidence>
<name>A0A2S7MVP2_9BACI</name>
<organism evidence="1 2">
    <name type="scientific">Pradoshia eiseniae</name>
    <dbReference type="NCBI Taxonomy" id="2064768"/>
    <lineage>
        <taxon>Bacteria</taxon>
        <taxon>Bacillati</taxon>
        <taxon>Bacillota</taxon>
        <taxon>Bacilli</taxon>
        <taxon>Bacillales</taxon>
        <taxon>Bacillaceae</taxon>
        <taxon>Pradoshia</taxon>
    </lineage>
</organism>
<accession>A0A2S7MVP2</accession>
<dbReference type="Proteomes" id="UP000239663">
    <property type="component" value="Unassembled WGS sequence"/>
</dbReference>